<dbReference type="PANTHER" id="PTHR43798:SF33">
    <property type="entry name" value="HYDROLASE, PUTATIVE (AFU_ORTHOLOGUE AFUA_2G14860)-RELATED"/>
    <property type="match status" value="1"/>
</dbReference>
<dbReference type="EMBL" id="MKQR01000028">
    <property type="protein sequence ID" value="OLR90262.1"/>
    <property type="molecule type" value="Genomic_DNA"/>
</dbReference>
<dbReference type="STRING" id="1193682.BJP25_01710"/>
<protein>
    <submittedName>
        <fullName evidence="2">Alpha/beta hydrolase</fullName>
    </submittedName>
</protein>
<sequence length="231" mass="25299">MGRAATWWSCAPWLTRHGRVLGYDARAHGRNPHRGPQRTEDFVADLVGVLEGLGEPAVLVGHSMGALHSLVAAARRPDLVRAVVTEDVGVDLRGRTADSWRALFARWPVPFPSLSHVRDFFGPAGDYFAECVEERDGGYRLIADLEDLFATAEEWGTRDFWSDVEAVRCPLLVLEAEHSVMPPGQQAEVARRCAGEATHLVVPGSGHLIHDSAPDTYRGAVEAFLSDVLAR</sequence>
<dbReference type="GO" id="GO:0016787">
    <property type="term" value="F:hydrolase activity"/>
    <property type="evidence" value="ECO:0007669"/>
    <property type="project" value="UniProtKB-KW"/>
</dbReference>
<comment type="caution">
    <text evidence="2">The sequence shown here is derived from an EMBL/GenBank/DDBJ whole genome shotgun (WGS) entry which is preliminary data.</text>
</comment>
<reference evidence="2 3" key="1">
    <citation type="submission" date="2016-10" db="EMBL/GenBank/DDBJ databases">
        <title>The Draft Genome Sequence of Actinokineospora bangkokensis 44EHWT reveals the biosynthetic pathway of antifungal compounds Thailandins with unusual extender unit butylmalonyl-CoA.</title>
        <authorList>
            <person name="Greule A."/>
            <person name="Intra B."/>
            <person name="Flemming S."/>
            <person name="Rommel M.G."/>
            <person name="Panbangred W."/>
            <person name="Bechthold A."/>
        </authorList>
    </citation>
    <scope>NUCLEOTIDE SEQUENCE [LARGE SCALE GENOMIC DNA]</scope>
    <source>
        <strain evidence="2 3">44EHW</strain>
    </source>
</reference>
<evidence type="ECO:0000313" key="2">
    <source>
        <dbReference type="EMBL" id="OLR90262.1"/>
    </source>
</evidence>
<dbReference type="Pfam" id="PF12697">
    <property type="entry name" value="Abhydrolase_6"/>
    <property type="match status" value="1"/>
</dbReference>
<evidence type="ECO:0000313" key="3">
    <source>
        <dbReference type="Proteomes" id="UP000186040"/>
    </source>
</evidence>
<dbReference type="Proteomes" id="UP000186040">
    <property type="component" value="Unassembled WGS sequence"/>
</dbReference>
<name>A0A1Q9LE25_9PSEU</name>
<feature type="domain" description="AB hydrolase-1" evidence="1">
    <location>
        <begin position="14"/>
        <end position="217"/>
    </location>
</feature>
<proteinExistence type="predicted"/>
<dbReference type="InterPro" id="IPR000073">
    <property type="entry name" value="AB_hydrolase_1"/>
</dbReference>
<dbReference type="GO" id="GO:0016020">
    <property type="term" value="C:membrane"/>
    <property type="evidence" value="ECO:0007669"/>
    <property type="project" value="TreeGrafter"/>
</dbReference>
<keyword evidence="3" id="KW-1185">Reference proteome</keyword>
<dbReference type="OrthoDB" id="63519at2"/>
<dbReference type="PANTHER" id="PTHR43798">
    <property type="entry name" value="MONOACYLGLYCEROL LIPASE"/>
    <property type="match status" value="1"/>
</dbReference>
<gene>
    <name evidence="2" type="ORF">BJP25_01710</name>
</gene>
<keyword evidence="2" id="KW-0378">Hydrolase</keyword>
<dbReference type="InterPro" id="IPR029058">
    <property type="entry name" value="AB_hydrolase_fold"/>
</dbReference>
<dbReference type="Gene3D" id="3.40.50.1820">
    <property type="entry name" value="alpha/beta hydrolase"/>
    <property type="match status" value="1"/>
</dbReference>
<evidence type="ECO:0000259" key="1">
    <source>
        <dbReference type="Pfam" id="PF12697"/>
    </source>
</evidence>
<organism evidence="2 3">
    <name type="scientific">Actinokineospora bangkokensis</name>
    <dbReference type="NCBI Taxonomy" id="1193682"/>
    <lineage>
        <taxon>Bacteria</taxon>
        <taxon>Bacillati</taxon>
        <taxon>Actinomycetota</taxon>
        <taxon>Actinomycetes</taxon>
        <taxon>Pseudonocardiales</taxon>
        <taxon>Pseudonocardiaceae</taxon>
        <taxon>Actinokineospora</taxon>
    </lineage>
</organism>
<dbReference type="SUPFAM" id="SSF53474">
    <property type="entry name" value="alpha/beta-Hydrolases"/>
    <property type="match status" value="1"/>
</dbReference>
<dbReference type="AlphaFoldDB" id="A0A1Q9LE25"/>
<accession>A0A1Q9LE25</accession>
<dbReference type="InterPro" id="IPR050266">
    <property type="entry name" value="AB_hydrolase_sf"/>
</dbReference>